<evidence type="ECO:0000313" key="7">
    <source>
        <dbReference type="Proteomes" id="UP000388235"/>
    </source>
</evidence>
<evidence type="ECO:0000256" key="2">
    <source>
        <dbReference type="ARBA" id="ARBA00022490"/>
    </source>
</evidence>
<feature type="active site" description="Proton acceptor" evidence="5">
    <location>
        <position position="75"/>
    </location>
</feature>
<dbReference type="HAMAP" id="MF_00528">
    <property type="entry name" value="Maf"/>
    <property type="match status" value="1"/>
</dbReference>
<comment type="subcellular location">
    <subcellularLocation>
        <location evidence="1 5">Cytoplasm</location>
    </subcellularLocation>
</comment>
<keyword evidence="7" id="KW-1185">Reference proteome</keyword>
<dbReference type="GO" id="GO:0009117">
    <property type="term" value="P:nucleotide metabolic process"/>
    <property type="evidence" value="ECO:0007669"/>
    <property type="project" value="UniProtKB-KW"/>
</dbReference>
<evidence type="ECO:0000256" key="5">
    <source>
        <dbReference type="HAMAP-Rule" id="MF_00528"/>
    </source>
</evidence>
<dbReference type="CDD" id="cd00555">
    <property type="entry name" value="Maf"/>
    <property type="match status" value="1"/>
</dbReference>
<comment type="cofactor">
    <cofactor evidence="5">
        <name>a divalent metal cation</name>
        <dbReference type="ChEBI" id="CHEBI:60240"/>
    </cofactor>
</comment>
<keyword evidence="2 5" id="KW-0963">Cytoplasm</keyword>
<comment type="catalytic activity">
    <reaction evidence="5">
        <text>a 2'-deoxyribonucleoside 5'-triphosphate + H2O = a 2'-deoxyribonucleoside 5'-phosphate + diphosphate + H(+)</text>
        <dbReference type="Rhea" id="RHEA:44644"/>
        <dbReference type="ChEBI" id="CHEBI:15377"/>
        <dbReference type="ChEBI" id="CHEBI:15378"/>
        <dbReference type="ChEBI" id="CHEBI:33019"/>
        <dbReference type="ChEBI" id="CHEBI:61560"/>
        <dbReference type="ChEBI" id="CHEBI:65317"/>
        <dbReference type="EC" id="3.6.1.9"/>
    </reaction>
</comment>
<comment type="similarity">
    <text evidence="5">Belongs to the Maf family.</text>
</comment>
<sequence>MSITILGQWVLASGSKHRAKQLAAAGIQAALMPPHCDEALIAGEAPHARALRLAEAKAREVATRAGPGAIVIAGDQVAHAAGNILRKPASIASACDQLAAASGRWVSFESAVAIHINGQCQHALTLTRVKFRTLTATLIDRYVNAEMPLDAAGSFYSEAVGGWLVDRIESEDPSALIGLPMLALGRLLRDAGVDPIARLPD</sequence>
<evidence type="ECO:0000256" key="1">
    <source>
        <dbReference type="ARBA" id="ARBA00004496"/>
    </source>
</evidence>
<comment type="catalytic activity">
    <reaction evidence="5">
        <text>a ribonucleoside 5'-triphosphate + H2O = a ribonucleoside 5'-phosphate + diphosphate + H(+)</text>
        <dbReference type="Rhea" id="RHEA:23996"/>
        <dbReference type="ChEBI" id="CHEBI:15377"/>
        <dbReference type="ChEBI" id="CHEBI:15378"/>
        <dbReference type="ChEBI" id="CHEBI:33019"/>
        <dbReference type="ChEBI" id="CHEBI:58043"/>
        <dbReference type="ChEBI" id="CHEBI:61557"/>
        <dbReference type="EC" id="3.6.1.9"/>
    </reaction>
</comment>
<organism evidence="6 7">
    <name type="scientific">Litorivicinus lipolyticus</name>
    <dbReference type="NCBI Taxonomy" id="418701"/>
    <lineage>
        <taxon>Bacteria</taxon>
        <taxon>Pseudomonadati</taxon>
        <taxon>Pseudomonadota</taxon>
        <taxon>Gammaproteobacteria</taxon>
        <taxon>Oceanospirillales</taxon>
        <taxon>Litorivicinaceae</taxon>
        <taxon>Litorivicinus</taxon>
    </lineage>
</organism>
<evidence type="ECO:0000256" key="3">
    <source>
        <dbReference type="ARBA" id="ARBA00022801"/>
    </source>
</evidence>
<dbReference type="AlphaFoldDB" id="A0A5Q2QCY6"/>
<evidence type="ECO:0000313" key="6">
    <source>
        <dbReference type="EMBL" id="QGG79837.1"/>
    </source>
</evidence>
<dbReference type="Pfam" id="PF02545">
    <property type="entry name" value="Maf"/>
    <property type="match status" value="1"/>
</dbReference>
<dbReference type="PANTHER" id="PTHR43213:SF10">
    <property type="entry name" value="7-METHYL-GTP PYROPHOSPHATASE"/>
    <property type="match status" value="1"/>
</dbReference>
<dbReference type="KEGG" id="llp:GH975_04305"/>
<dbReference type="RefSeq" id="WP_153713341.1">
    <property type="nucleotide sequence ID" value="NZ_CP045871.1"/>
</dbReference>
<dbReference type="OrthoDB" id="9813694at2"/>
<dbReference type="Gene3D" id="3.90.950.10">
    <property type="match status" value="1"/>
</dbReference>
<comment type="caution">
    <text evidence="5">Lacks conserved residue(s) required for the propagation of feature annotation.</text>
</comment>
<dbReference type="GO" id="GO:0047429">
    <property type="term" value="F:nucleoside triphosphate diphosphatase activity"/>
    <property type="evidence" value="ECO:0007669"/>
    <property type="project" value="UniProtKB-EC"/>
</dbReference>
<proteinExistence type="inferred from homology"/>
<keyword evidence="3 5" id="KW-0378">Hydrolase</keyword>
<comment type="function">
    <text evidence="5">Nucleoside triphosphate pyrophosphatase. May have a dual role in cell division arrest and in preventing the incorporation of modified nucleotides into cellular nucleic acids.</text>
</comment>
<gene>
    <name evidence="6" type="ORF">GH975_04305</name>
</gene>
<dbReference type="InterPro" id="IPR029001">
    <property type="entry name" value="ITPase-like_fam"/>
</dbReference>
<evidence type="ECO:0000256" key="4">
    <source>
        <dbReference type="ARBA" id="ARBA00023080"/>
    </source>
</evidence>
<dbReference type="InterPro" id="IPR003697">
    <property type="entry name" value="Maf-like"/>
</dbReference>
<dbReference type="Proteomes" id="UP000388235">
    <property type="component" value="Chromosome"/>
</dbReference>
<dbReference type="EMBL" id="CP045871">
    <property type="protein sequence ID" value="QGG79837.1"/>
    <property type="molecule type" value="Genomic_DNA"/>
</dbReference>
<dbReference type="EC" id="3.6.1.9" evidence="5"/>
<dbReference type="SUPFAM" id="SSF52972">
    <property type="entry name" value="ITPase-like"/>
    <property type="match status" value="1"/>
</dbReference>
<dbReference type="GO" id="GO:0005737">
    <property type="term" value="C:cytoplasm"/>
    <property type="evidence" value="ECO:0007669"/>
    <property type="project" value="UniProtKB-SubCell"/>
</dbReference>
<keyword evidence="4 5" id="KW-0546">Nucleotide metabolism</keyword>
<dbReference type="PANTHER" id="PTHR43213">
    <property type="entry name" value="BIFUNCTIONAL DTTP/UTP PYROPHOSPHATASE/METHYLTRANSFERASE PROTEIN-RELATED"/>
    <property type="match status" value="1"/>
</dbReference>
<name>A0A5Q2QCY6_9GAMM</name>
<reference evidence="6 7" key="1">
    <citation type="submission" date="2019-11" db="EMBL/GenBank/DDBJ databases">
        <authorList>
            <person name="Khan S.A."/>
            <person name="Jeon C.O."/>
            <person name="Chun B.H."/>
        </authorList>
    </citation>
    <scope>NUCLEOTIDE SEQUENCE [LARGE SCALE GENOMIC DNA]</scope>
    <source>
        <strain evidence="6 7">IMCC 1097</strain>
    </source>
</reference>
<accession>A0A5Q2QCY6</accession>
<dbReference type="PIRSF" id="PIRSF006305">
    <property type="entry name" value="Maf"/>
    <property type="match status" value="1"/>
</dbReference>
<protein>
    <recommendedName>
        <fullName evidence="5">Nucleoside triphosphate pyrophosphatase</fullName>
        <ecNumber evidence="5">3.6.1.9</ecNumber>
    </recommendedName>
    <alternativeName>
        <fullName evidence="5">Nucleotide pyrophosphatase</fullName>
        <shortName evidence="5">Nucleotide PPase</shortName>
    </alternativeName>
</protein>